<dbReference type="FunFam" id="3.30.70.330:FF:000103">
    <property type="entry name" value="Polyadenylate-binding protein RBP47B"/>
    <property type="match status" value="1"/>
</dbReference>
<dbReference type="OMA" id="DPTMYGY"/>
<feature type="domain" description="RRM" evidence="12">
    <location>
        <begin position="51"/>
        <end position="132"/>
    </location>
</feature>
<dbReference type="CDD" id="cd12346">
    <property type="entry name" value="RRM3_NGR1_NAM8_like"/>
    <property type="match status" value="1"/>
</dbReference>
<dbReference type="GO" id="GO:0005634">
    <property type="term" value="C:nucleus"/>
    <property type="evidence" value="ECO:0007669"/>
    <property type="project" value="UniProtKB-SubCell"/>
</dbReference>
<evidence type="ECO:0000256" key="7">
    <source>
        <dbReference type="ARBA" id="ARBA00057395"/>
    </source>
</evidence>
<evidence type="ECO:0000256" key="8">
    <source>
        <dbReference type="ARBA" id="ARBA00061069"/>
    </source>
</evidence>
<dbReference type="InterPro" id="IPR012677">
    <property type="entry name" value="Nucleotide-bd_a/b_plait_sf"/>
</dbReference>
<comment type="subcellular location">
    <subcellularLocation>
        <location evidence="2">Cytoplasmic granule</location>
    </subcellularLocation>
    <subcellularLocation>
        <location evidence="1">Nucleus</location>
    </subcellularLocation>
</comment>
<accession>A9NWA0</accession>
<comment type="subunit">
    <text evidence="9">Interacts with the poly(A) tail of mRNA in nucleus.</text>
</comment>
<evidence type="ECO:0000256" key="3">
    <source>
        <dbReference type="ARBA" id="ARBA00022664"/>
    </source>
</evidence>
<dbReference type="InterPro" id="IPR050825">
    <property type="entry name" value="RBM42_RBP45_47-like"/>
</dbReference>
<dbReference type="PANTHER" id="PTHR47640:SF10">
    <property type="entry name" value="TRNA SELENOCYSTEINE 1-ASSOCIATED PROTEIN 1-RELATED"/>
    <property type="match status" value="1"/>
</dbReference>
<evidence type="ECO:0000313" key="13">
    <source>
        <dbReference type="EMBL" id="ABK24911.1"/>
    </source>
</evidence>
<evidence type="ECO:0000256" key="10">
    <source>
        <dbReference type="PROSITE-ProRule" id="PRU00176"/>
    </source>
</evidence>
<evidence type="ECO:0000256" key="2">
    <source>
        <dbReference type="ARBA" id="ARBA00004463"/>
    </source>
</evidence>
<feature type="compositionally biased region" description="Low complexity" evidence="11">
    <location>
        <begin position="25"/>
        <end position="35"/>
    </location>
</feature>
<protein>
    <recommendedName>
        <fullName evidence="12">RRM domain-containing protein</fullName>
    </recommendedName>
</protein>
<dbReference type="CDD" id="cd12345">
    <property type="entry name" value="RRM2_SECp43_like"/>
    <property type="match status" value="1"/>
</dbReference>
<feature type="domain" description="RRM" evidence="12">
    <location>
        <begin position="145"/>
        <end position="224"/>
    </location>
</feature>
<proteinExistence type="evidence at transcript level"/>
<evidence type="ECO:0000256" key="4">
    <source>
        <dbReference type="ARBA" id="ARBA00022737"/>
    </source>
</evidence>
<dbReference type="Pfam" id="PF00076">
    <property type="entry name" value="RRM_1"/>
    <property type="match status" value="3"/>
</dbReference>
<evidence type="ECO:0000259" key="12">
    <source>
        <dbReference type="PROSITE" id="PS50102"/>
    </source>
</evidence>
<dbReference type="GO" id="GO:0003729">
    <property type="term" value="F:mRNA binding"/>
    <property type="evidence" value="ECO:0007669"/>
    <property type="project" value="InterPro"/>
</dbReference>
<sequence length="397" mass="43693">MMMQPTPGAGPPATPPLGSNAEPPQQQHQQQWMAMQHQPFHGELQSGDEIKTLWVGDLQYWMDENYLQTCFSSNGEVVVSVKIIRNKQTGQPEGYGFVELDSRASAERILQTLHGTPMPNSPHPFRLNWATFGAGDRRTEPGTGYSIFVGDLGPEVIDILLQETFQSRYSSVKSAKVVIDANTGRTKGYGFVRFGDENEKNRAMTEMNGVYCCSRPMRINEATPKKSLGLQQSYSMKGNYYTQAYGGAVAGQGFQSDNDPNNTTIFVGGLDPNATDEDLRQVFGPFGEIVYVKIPVGKGCGFVQFTNRSSAEEALQKLHGTIIGQQSIRLSWGRSPANKQTASWGVQPQPDPNQWNGGGAYYSYGQGYEAYGYAPPAQDPTMYGYGGFPGYGTYQQQ</sequence>
<keyword evidence="5 10" id="KW-0694">RNA-binding</keyword>
<reference evidence="13" key="1">
    <citation type="journal article" date="2008" name="BMC Genomics">
        <title>A conifer genomics resource of 200,000 spruce (Picea spp.) ESTs and 6,464 high-quality, sequence-finished full-length cDNAs for Sitka spruce (Picea sitchensis).</title>
        <authorList>
            <person name="Ralph S.G."/>
            <person name="Chun H.J."/>
            <person name="Kolosova N."/>
            <person name="Cooper D."/>
            <person name="Oddy C."/>
            <person name="Ritland C.E."/>
            <person name="Kirkpatrick R."/>
            <person name="Moore R."/>
            <person name="Barber S."/>
            <person name="Holt R.A."/>
            <person name="Jones S.J."/>
            <person name="Marra M.A."/>
            <person name="Douglas C.J."/>
            <person name="Ritland K."/>
            <person name="Bohlmann J."/>
        </authorList>
    </citation>
    <scope>NUCLEOTIDE SEQUENCE</scope>
    <source>
        <tissue evidence="13">Bark</tissue>
    </source>
</reference>
<keyword evidence="6" id="KW-0539">Nucleus</keyword>
<dbReference type="InterPro" id="IPR035979">
    <property type="entry name" value="RBD_domain_sf"/>
</dbReference>
<dbReference type="Gene3D" id="3.30.70.330">
    <property type="match status" value="3"/>
</dbReference>
<evidence type="ECO:0000256" key="5">
    <source>
        <dbReference type="ARBA" id="ARBA00022884"/>
    </source>
</evidence>
<evidence type="ECO:0000256" key="9">
    <source>
        <dbReference type="ARBA" id="ARBA00063471"/>
    </source>
</evidence>
<evidence type="ECO:0000256" key="6">
    <source>
        <dbReference type="ARBA" id="ARBA00023242"/>
    </source>
</evidence>
<dbReference type="EMBL" id="EF085608">
    <property type="protein sequence ID" value="ABK24911.1"/>
    <property type="molecule type" value="mRNA"/>
</dbReference>
<name>A9NWA0_PICSI</name>
<dbReference type="FunFam" id="3.30.70.330:FF:000405">
    <property type="entry name" value="polyadenylate-binding protein RBP45"/>
    <property type="match status" value="1"/>
</dbReference>
<comment type="function">
    <text evidence="7">Heterogeneous nuclear ribonucleoprotein (hnRNP)-protein binding the poly(A) tail of mRNA and probably involved in some steps of pre-mRNA maturation.</text>
</comment>
<dbReference type="FunFam" id="3.30.70.330:FF:000144">
    <property type="entry name" value="Polyadenylate-binding protein RBP47B"/>
    <property type="match status" value="1"/>
</dbReference>
<evidence type="ECO:0000256" key="11">
    <source>
        <dbReference type="SAM" id="MobiDB-lite"/>
    </source>
</evidence>
<dbReference type="AlphaFoldDB" id="A9NWA0"/>
<dbReference type="CDD" id="cd12344">
    <property type="entry name" value="RRM1_SECp43_like"/>
    <property type="match status" value="1"/>
</dbReference>
<evidence type="ECO:0000256" key="1">
    <source>
        <dbReference type="ARBA" id="ARBA00004123"/>
    </source>
</evidence>
<dbReference type="SUPFAM" id="SSF54928">
    <property type="entry name" value="RNA-binding domain, RBD"/>
    <property type="match status" value="2"/>
</dbReference>
<dbReference type="SMART" id="SM00360">
    <property type="entry name" value="RRM"/>
    <property type="match status" value="3"/>
</dbReference>
<feature type="domain" description="RRM" evidence="12">
    <location>
        <begin position="263"/>
        <end position="335"/>
    </location>
</feature>
<keyword evidence="4" id="KW-0677">Repeat</keyword>
<dbReference type="GO" id="GO:0006397">
    <property type="term" value="P:mRNA processing"/>
    <property type="evidence" value="ECO:0007669"/>
    <property type="project" value="UniProtKB-KW"/>
</dbReference>
<dbReference type="PROSITE" id="PS50102">
    <property type="entry name" value="RRM"/>
    <property type="match status" value="3"/>
</dbReference>
<organism evidence="13">
    <name type="scientific">Picea sitchensis</name>
    <name type="common">Sitka spruce</name>
    <name type="synonym">Pinus sitchensis</name>
    <dbReference type="NCBI Taxonomy" id="3332"/>
    <lineage>
        <taxon>Eukaryota</taxon>
        <taxon>Viridiplantae</taxon>
        <taxon>Streptophyta</taxon>
        <taxon>Embryophyta</taxon>
        <taxon>Tracheophyta</taxon>
        <taxon>Spermatophyta</taxon>
        <taxon>Pinopsida</taxon>
        <taxon>Pinidae</taxon>
        <taxon>Conifers I</taxon>
        <taxon>Pinales</taxon>
        <taxon>Pinaceae</taxon>
        <taxon>Picea</taxon>
    </lineage>
</organism>
<comment type="similarity">
    <text evidence="8">Belongs to the polyadenylate-binding RBP47 family.</text>
</comment>
<keyword evidence="3" id="KW-0507">mRNA processing</keyword>
<dbReference type="InterPro" id="IPR000504">
    <property type="entry name" value="RRM_dom"/>
</dbReference>
<dbReference type="PANTHER" id="PTHR47640">
    <property type="entry name" value="TRNA SELENOCYSTEINE 1-ASSOCIATED PROTEIN 1-RELATED-RELATED"/>
    <property type="match status" value="1"/>
</dbReference>
<feature type="region of interest" description="Disordered" evidence="11">
    <location>
        <begin position="1"/>
        <end position="35"/>
    </location>
</feature>
<dbReference type="GO" id="GO:0005829">
    <property type="term" value="C:cytosol"/>
    <property type="evidence" value="ECO:0007669"/>
    <property type="project" value="TreeGrafter"/>
</dbReference>